<name>A0A0L8ALN0_9BACT</name>
<proteinExistence type="predicted"/>
<organism evidence="1 2">
    <name type="scientific">Roseivirga seohaensis subsp. aquiponti</name>
    <dbReference type="NCBI Taxonomy" id="1566026"/>
    <lineage>
        <taxon>Bacteria</taxon>
        <taxon>Pseudomonadati</taxon>
        <taxon>Bacteroidota</taxon>
        <taxon>Cytophagia</taxon>
        <taxon>Cytophagales</taxon>
        <taxon>Roseivirgaceae</taxon>
        <taxon>Roseivirga</taxon>
    </lineage>
</organism>
<dbReference type="AlphaFoldDB" id="A0A0L8ALN0"/>
<reference evidence="2" key="1">
    <citation type="submission" date="2014-11" db="EMBL/GenBank/DDBJ databases">
        <title>Genome sequencing of Roseivirga sp. D-25.</title>
        <authorList>
            <person name="Selvaratnam C."/>
            <person name="Thevarajoo S."/>
            <person name="Goh K.M."/>
            <person name="Eee R."/>
            <person name="Chan K.-G."/>
            <person name="Chong C.S."/>
        </authorList>
    </citation>
    <scope>NUCLEOTIDE SEQUENCE [LARGE SCALE GENOMIC DNA]</scope>
    <source>
        <strain evidence="2">D-25</strain>
    </source>
</reference>
<dbReference type="OrthoDB" id="9873271at2"/>
<dbReference type="PATRIC" id="fig|1566026.4.peg.2987"/>
<accession>A0A0L8ALN0</accession>
<evidence type="ECO:0000313" key="2">
    <source>
        <dbReference type="Proteomes" id="UP000036908"/>
    </source>
</evidence>
<comment type="caution">
    <text evidence="1">The sequence shown here is derived from an EMBL/GenBank/DDBJ whole genome shotgun (WGS) entry which is preliminary data.</text>
</comment>
<keyword evidence="2" id="KW-1185">Reference proteome</keyword>
<dbReference type="EMBL" id="JSVA01000007">
    <property type="protein sequence ID" value="KOF03408.1"/>
    <property type="molecule type" value="Genomic_DNA"/>
</dbReference>
<dbReference type="RefSeq" id="WP_053222764.1">
    <property type="nucleotide sequence ID" value="NZ_JSVA01000007.1"/>
</dbReference>
<gene>
    <name evidence="1" type="ORF">OB69_05815</name>
</gene>
<sequence>MKNKIKQKIALLIALLIVTCTSIPYLGLNFINQADAKIEWFANEGGDNERCIVTQRVRGEEEIAVDRTGFRFKSGDYEILFEGTQGGCLDASIWYACRTHCEIDPGYKRIN</sequence>
<evidence type="ECO:0000313" key="1">
    <source>
        <dbReference type="EMBL" id="KOF03408.1"/>
    </source>
</evidence>
<protein>
    <submittedName>
        <fullName evidence="1">Uncharacterized protein</fullName>
    </submittedName>
</protein>
<dbReference type="Proteomes" id="UP000036908">
    <property type="component" value="Unassembled WGS sequence"/>
</dbReference>